<dbReference type="RefSeq" id="WP_345336726.1">
    <property type="nucleotide sequence ID" value="NZ_BAABJZ010000100.1"/>
</dbReference>
<sequence length="396" mass="44289">MKNRQYRISELATLVGLSRTALLYYEKKGLIKGKRQANGYRVYSEQDAQRLQLILKLQAGGLTLDECQACLSSKIDRALLLQRLQQLDDEIAQKQRSRQLLAALLGEGDLKAWHQSVDEVAPDAHLQWLIAQGFTEKEALRVKWLSKDMNEHEQYMADFMRIFETLDRWGPGSEHDTLAALAKVPHAPQRLLEIGCGKGLATTLLAAHTQAQITAVDNEQSALDRLSQRAEQAGIIERIQAVAASMTELPFEDASFDLIWAEGCAYIMGVTNAFAQWRRLLQDDGVLVLSDLVWLTDTPSDAAKGFWQKDYPDMTTVSQRTAQAKAAGYSVLDSFALSDTAWQNYAGPLAKRVAQLKPEMADSAALTEIETELNIYRDHLGEFGYQIFVLQKSPSV</sequence>
<dbReference type="Proteomes" id="UP001499988">
    <property type="component" value="Unassembled WGS sequence"/>
</dbReference>
<evidence type="ECO:0000256" key="2">
    <source>
        <dbReference type="SAM" id="Coils"/>
    </source>
</evidence>
<comment type="caution">
    <text evidence="4">The sequence shown here is derived from an EMBL/GenBank/DDBJ whole genome shotgun (WGS) entry which is preliminary data.</text>
</comment>
<dbReference type="PROSITE" id="PS50937">
    <property type="entry name" value="HTH_MERR_2"/>
    <property type="match status" value="1"/>
</dbReference>
<dbReference type="InterPro" id="IPR047057">
    <property type="entry name" value="MerR_fam"/>
</dbReference>
<name>A0ABP9FBK6_9GAMM</name>
<dbReference type="SUPFAM" id="SSF53335">
    <property type="entry name" value="S-adenosyl-L-methionine-dependent methyltransferases"/>
    <property type="match status" value="1"/>
</dbReference>
<keyword evidence="5" id="KW-1185">Reference proteome</keyword>
<keyword evidence="1" id="KW-0238">DNA-binding</keyword>
<accession>A0ABP9FBK6</accession>
<dbReference type="PANTHER" id="PTHR30204">
    <property type="entry name" value="REDOX-CYCLING DRUG-SENSING TRANSCRIPTIONAL ACTIVATOR SOXR"/>
    <property type="match status" value="1"/>
</dbReference>
<evidence type="ECO:0000256" key="1">
    <source>
        <dbReference type="ARBA" id="ARBA00023125"/>
    </source>
</evidence>
<feature type="domain" description="HTH merR-type" evidence="3">
    <location>
        <begin position="5"/>
        <end position="73"/>
    </location>
</feature>
<dbReference type="Pfam" id="PF13649">
    <property type="entry name" value="Methyltransf_25"/>
    <property type="match status" value="1"/>
</dbReference>
<reference evidence="5" key="1">
    <citation type="journal article" date="2019" name="Int. J. Syst. Evol. Microbiol.">
        <title>The Global Catalogue of Microorganisms (GCM) 10K type strain sequencing project: providing services to taxonomists for standard genome sequencing and annotation.</title>
        <authorList>
            <consortium name="The Broad Institute Genomics Platform"/>
            <consortium name="The Broad Institute Genome Sequencing Center for Infectious Disease"/>
            <person name="Wu L."/>
            <person name="Ma J."/>
        </authorList>
    </citation>
    <scope>NUCLEOTIDE SEQUENCE [LARGE SCALE GENOMIC DNA]</scope>
    <source>
        <strain evidence="5">JCM 18401</strain>
    </source>
</reference>
<dbReference type="InterPro" id="IPR029063">
    <property type="entry name" value="SAM-dependent_MTases_sf"/>
</dbReference>
<proteinExistence type="predicted"/>
<dbReference type="Pfam" id="PF13411">
    <property type="entry name" value="MerR_1"/>
    <property type="match status" value="1"/>
</dbReference>
<gene>
    <name evidence="4" type="ORF">GCM10023333_34630</name>
</gene>
<dbReference type="SMART" id="SM00422">
    <property type="entry name" value="HTH_MERR"/>
    <property type="match status" value="1"/>
</dbReference>
<dbReference type="EMBL" id="BAABJZ010000100">
    <property type="protein sequence ID" value="GAA4898325.1"/>
    <property type="molecule type" value="Genomic_DNA"/>
</dbReference>
<protein>
    <submittedName>
        <fullName evidence="4">MerR family transcriptional regulator</fullName>
    </submittedName>
</protein>
<dbReference type="InterPro" id="IPR009061">
    <property type="entry name" value="DNA-bd_dom_put_sf"/>
</dbReference>
<evidence type="ECO:0000313" key="5">
    <source>
        <dbReference type="Proteomes" id="UP001499988"/>
    </source>
</evidence>
<dbReference type="InterPro" id="IPR041698">
    <property type="entry name" value="Methyltransf_25"/>
</dbReference>
<evidence type="ECO:0000259" key="3">
    <source>
        <dbReference type="PROSITE" id="PS50937"/>
    </source>
</evidence>
<dbReference type="InterPro" id="IPR000551">
    <property type="entry name" value="MerR-type_HTH_dom"/>
</dbReference>
<organism evidence="4 5">
    <name type="scientific">Ferrimonas pelagia</name>
    <dbReference type="NCBI Taxonomy" id="1177826"/>
    <lineage>
        <taxon>Bacteria</taxon>
        <taxon>Pseudomonadati</taxon>
        <taxon>Pseudomonadota</taxon>
        <taxon>Gammaproteobacteria</taxon>
        <taxon>Alteromonadales</taxon>
        <taxon>Ferrimonadaceae</taxon>
        <taxon>Ferrimonas</taxon>
    </lineage>
</organism>
<dbReference type="Gene3D" id="1.10.1660.10">
    <property type="match status" value="1"/>
</dbReference>
<feature type="coiled-coil region" evidence="2">
    <location>
        <begin position="77"/>
        <end position="104"/>
    </location>
</feature>
<keyword evidence="2" id="KW-0175">Coiled coil</keyword>
<dbReference type="Gene3D" id="3.40.50.150">
    <property type="entry name" value="Vaccinia Virus protein VP39"/>
    <property type="match status" value="1"/>
</dbReference>
<dbReference type="SUPFAM" id="SSF46955">
    <property type="entry name" value="Putative DNA-binding domain"/>
    <property type="match status" value="1"/>
</dbReference>
<evidence type="ECO:0000313" key="4">
    <source>
        <dbReference type="EMBL" id="GAA4898325.1"/>
    </source>
</evidence>
<dbReference type="CDD" id="cd02440">
    <property type="entry name" value="AdoMet_MTases"/>
    <property type="match status" value="1"/>
</dbReference>
<dbReference type="PANTHER" id="PTHR30204:SF97">
    <property type="entry name" value="MERR FAMILY REGULATORY PROTEIN"/>
    <property type="match status" value="1"/>
</dbReference>